<evidence type="ECO:0000256" key="7">
    <source>
        <dbReference type="SAM" id="MobiDB-lite"/>
    </source>
</evidence>
<evidence type="ECO:0000256" key="2">
    <source>
        <dbReference type="ARBA" id="ARBA00004286"/>
    </source>
</evidence>
<dbReference type="PRINTS" id="PR00624">
    <property type="entry name" value="HISTONEH5"/>
</dbReference>
<comment type="caution">
    <text evidence="9">The sequence shown here is derived from an EMBL/GenBank/DDBJ whole genome shotgun (WGS) entry which is preliminary data.</text>
</comment>
<evidence type="ECO:0000256" key="5">
    <source>
        <dbReference type="ARBA" id="ARBA00023242"/>
    </source>
</evidence>
<dbReference type="InterPro" id="IPR036388">
    <property type="entry name" value="WH-like_DNA-bd_sf"/>
</dbReference>
<protein>
    <submittedName>
        <fullName evidence="9">Putative histone H5</fullName>
    </submittedName>
</protein>
<keyword evidence="3 6" id="KW-0158">Chromosome</keyword>
<gene>
    <name evidence="9" type="ORF">Lalb_Chr02g0148911</name>
</gene>
<dbReference type="GO" id="GO:0031492">
    <property type="term" value="F:nucleosomal DNA binding"/>
    <property type="evidence" value="ECO:0007669"/>
    <property type="project" value="TreeGrafter"/>
</dbReference>
<dbReference type="SUPFAM" id="SSF46785">
    <property type="entry name" value="Winged helix' DNA-binding domain"/>
    <property type="match status" value="1"/>
</dbReference>
<dbReference type="SMART" id="SM00526">
    <property type="entry name" value="H15"/>
    <property type="match status" value="1"/>
</dbReference>
<evidence type="ECO:0000256" key="4">
    <source>
        <dbReference type="ARBA" id="ARBA00023125"/>
    </source>
</evidence>
<dbReference type="Pfam" id="PF00538">
    <property type="entry name" value="Linker_histone"/>
    <property type="match status" value="1"/>
</dbReference>
<dbReference type="InterPro" id="IPR005818">
    <property type="entry name" value="Histone_H1/H5_H15"/>
</dbReference>
<dbReference type="EMBL" id="WOCE01000002">
    <property type="protein sequence ID" value="KAE9619032.1"/>
    <property type="molecule type" value="Genomic_DNA"/>
</dbReference>
<evidence type="ECO:0000256" key="6">
    <source>
        <dbReference type="RuleBase" id="RU003894"/>
    </source>
</evidence>
<dbReference type="GO" id="GO:0030527">
    <property type="term" value="F:structural constituent of chromatin"/>
    <property type="evidence" value="ECO:0007669"/>
    <property type="project" value="InterPro"/>
</dbReference>
<comment type="similarity">
    <text evidence="6">Belongs to the histone H1/H5 family.</text>
</comment>
<dbReference type="PANTHER" id="PTHR11467">
    <property type="entry name" value="HISTONE H1"/>
    <property type="match status" value="1"/>
</dbReference>
<dbReference type="GO" id="GO:0005634">
    <property type="term" value="C:nucleus"/>
    <property type="evidence" value="ECO:0007669"/>
    <property type="project" value="UniProtKB-SubCell"/>
</dbReference>
<dbReference type="OrthoDB" id="1110759at2759"/>
<feature type="domain" description="H15" evidence="8">
    <location>
        <begin position="76"/>
        <end position="145"/>
    </location>
</feature>
<name>A0A6A4R086_LUPAL</name>
<feature type="region of interest" description="Disordered" evidence="7">
    <location>
        <begin position="205"/>
        <end position="245"/>
    </location>
</feature>
<keyword evidence="5 6" id="KW-0539">Nucleus</keyword>
<sequence>MKYSRSVTPLFNQSPFTIFLSYIFINREKLPRILHLSILFSISDNYFSSLSNQVSTMAVSAQTKPKKTVSSKKPLSHPPFAEMISDAIVSLKERTGSSQIAISKFIEEKHKDLPATFKKLLLLNLKKSVAAGKLVKVKNSFKIAPTVKASVKAASIDDKKLKTVAKPKAATVAKVHAKAAVKSKAVTKPKVKAVSAGAKTKAKIVKSPAKKVAAKPVKKAPVKSVKKPKSVKSPVKKVAAKKAKK</sequence>
<dbReference type="GO" id="GO:0045910">
    <property type="term" value="P:negative regulation of DNA recombination"/>
    <property type="evidence" value="ECO:0007669"/>
    <property type="project" value="TreeGrafter"/>
</dbReference>
<evidence type="ECO:0000313" key="9">
    <source>
        <dbReference type="EMBL" id="KAE9619032.1"/>
    </source>
</evidence>
<dbReference type="GO" id="GO:0003690">
    <property type="term" value="F:double-stranded DNA binding"/>
    <property type="evidence" value="ECO:0007669"/>
    <property type="project" value="TreeGrafter"/>
</dbReference>
<keyword evidence="4 6" id="KW-0238">DNA-binding</keyword>
<dbReference type="InterPro" id="IPR036390">
    <property type="entry name" value="WH_DNA-bd_sf"/>
</dbReference>
<proteinExistence type="inferred from homology"/>
<keyword evidence="10" id="KW-1185">Reference proteome</keyword>
<organism evidence="9 10">
    <name type="scientific">Lupinus albus</name>
    <name type="common">White lupine</name>
    <name type="synonym">Lupinus termis</name>
    <dbReference type="NCBI Taxonomy" id="3870"/>
    <lineage>
        <taxon>Eukaryota</taxon>
        <taxon>Viridiplantae</taxon>
        <taxon>Streptophyta</taxon>
        <taxon>Embryophyta</taxon>
        <taxon>Tracheophyta</taxon>
        <taxon>Spermatophyta</taxon>
        <taxon>Magnoliopsida</taxon>
        <taxon>eudicotyledons</taxon>
        <taxon>Gunneridae</taxon>
        <taxon>Pentapetalae</taxon>
        <taxon>rosids</taxon>
        <taxon>fabids</taxon>
        <taxon>Fabales</taxon>
        <taxon>Fabaceae</taxon>
        <taxon>Papilionoideae</taxon>
        <taxon>50 kb inversion clade</taxon>
        <taxon>genistoids sensu lato</taxon>
        <taxon>core genistoids</taxon>
        <taxon>Genisteae</taxon>
        <taxon>Lupinus</taxon>
    </lineage>
</organism>
<evidence type="ECO:0000256" key="1">
    <source>
        <dbReference type="ARBA" id="ARBA00004123"/>
    </source>
</evidence>
<evidence type="ECO:0000313" key="10">
    <source>
        <dbReference type="Proteomes" id="UP000447434"/>
    </source>
</evidence>
<evidence type="ECO:0000256" key="3">
    <source>
        <dbReference type="ARBA" id="ARBA00022454"/>
    </source>
</evidence>
<comment type="subcellular location">
    <subcellularLocation>
        <location evidence="2">Chromosome</location>
    </subcellularLocation>
    <subcellularLocation>
        <location evidence="1 6">Nucleus</location>
    </subcellularLocation>
</comment>
<accession>A0A6A4R086</accession>
<reference evidence="10" key="1">
    <citation type="journal article" date="2020" name="Nat. Commun.">
        <title>Genome sequence of the cluster root forming white lupin.</title>
        <authorList>
            <person name="Hufnagel B."/>
            <person name="Marques A."/>
            <person name="Soriano A."/>
            <person name="Marques L."/>
            <person name="Divol F."/>
            <person name="Doumas P."/>
            <person name="Sallet E."/>
            <person name="Mancinotti D."/>
            <person name="Carrere S."/>
            <person name="Marande W."/>
            <person name="Arribat S."/>
            <person name="Keller J."/>
            <person name="Huneau C."/>
            <person name="Blein T."/>
            <person name="Aime D."/>
            <person name="Laguerre M."/>
            <person name="Taylor J."/>
            <person name="Schubert V."/>
            <person name="Nelson M."/>
            <person name="Geu-Flores F."/>
            <person name="Crespi M."/>
            <person name="Gallardo-Guerrero K."/>
            <person name="Delaux P.-M."/>
            <person name="Salse J."/>
            <person name="Berges H."/>
            <person name="Guyot R."/>
            <person name="Gouzy J."/>
            <person name="Peret B."/>
        </authorList>
    </citation>
    <scope>NUCLEOTIDE SEQUENCE [LARGE SCALE GENOMIC DNA]</scope>
    <source>
        <strain evidence="10">cv. Amiga</strain>
    </source>
</reference>
<dbReference type="Gene3D" id="1.10.10.10">
    <property type="entry name" value="Winged helix-like DNA-binding domain superfamily/Winged helix DNA-binding domain"/>
    <property type="match status" value="1"/>
</dbReference>
<evidence type="ECO:0000259" key="8">
    <source>
        <dbReference type="PROSITE" id="PS51504"/>
    </source>
</evidence>
<dbReference type="GO" id="GO:0000786">
    <property type="term" value="C:nucleosome"/>
    <property type="evidence" value="ECO:0007669"/>
    <property type="project" value="InterPro"/>
</dbReference>
<dbReference type="PANTHER" id="PTHR11467:SF131">
    <property type="entry name" value="HISTONE H1"/>
    <property type="match status" value="1"/>
</dbReference>
<dbReference type="GO" id="GO:0006334">
    <property type="term" value="P:nucleosome assembly"/>
    <property type="evidence" value="ECO:0007669"/>
    <property type="project" value="InterPro"/>
</dbReference>
<dbReference type="PROSITE" id="PS51504">
    <property type="entry name" value="H15"/>
    <property type="match status" value="1"/>
</dbReference>
<dbReference type="InterPro" id="IPR005819">
    <property type="entry name" value="H1/H5"/>
</dbReference>
<dbReference type="CDD" id="cd00073">
    <property type="entry name" value="H15"/>
    <property type="match status" value="1"/>
</dbReference>
<dbReference type="GO" id="GO:0030261">
    <property type="term" value="P:chromosome condensation"/>
    <property type="evidence" value="ECO:0007669"/>
    <property type="project" value="TreeGrafter"/>
</dbReference>
<dbReference type="AlphaFoldDB" id="A0A6A4R086"/>
<dbReference type="Proteomes" id="UP000447434">
    <property type="component" value="Chromosome 2"/>
</dbReference>